<dbReference type="OrthoDB" id="2554293at2759"/>
<dbReference type="PROSITE" id="PS51375">
    <property type="entry name" value="PPR"/>
    <property type="match status" value="1"/>
</dbReference>
<evidence type="ECO:0000256" key="2">
    <source>
        <dbReference type="PROSITE-ProRule" id="PRU00708"/>
    </source>
</evidence>
<sequence length="888" mass="100953">MSCFWATSVRPLRSHFSSINKRPSFYHPNIAFTNSRFASALAVKQRFTSNFYQRKRNDPIHITDAQASLAAGQAVRISCLQQEFSNAYLILNSLSKAVTVQDPTVSVTRKASLAIKNIFRDPNVLPLNRPIPNRLAAHALLHSHIRVGQWKESSRLLENMMKAGIRIRASTLELHVQKLAQSASMAARPTQARHKQQAPSNHPAHTSLHLRPNSTNSQSTQAALSLLLAARQYRHRRTERMYKDLIAACILNGEIIVAALLFGLIVRDWQHKAIQAAQEDTQERLANPVGVSKWSPRTRPDAVYPSPQLMRSILQTVETGLSQTSDDPSSKDELRRSLQALAHFAMLLDERQLPFPALVPLIQALMRCPRVDEEVSIIWKGVPRQVNAYRYFHSVLKRLIEDLPTKKPSTDSSLNDRMPPLSLSSYNTLLQYAYRYRHSTRLGGKIFDHMSRIRDPPLKPDTVTYNIMLRSGTLLRQPDITKLALDKLRERPKSTESDASTTAFGSLEFSSLSPDIYTITSFITYLASTNRADDVAAVLFDILPELSIISHPSWAELSVTQRHHLFHQSRAAYMERAVKLGPWFFAALLNALQKAGKTGLTERVWFLAKAAERASWNTKLYPQVKPWCLPVHAYTSMMKCYAAEGRKGQKVRRLRNLSRLLVSSAEMAWEPIAEEKQHVRGWALFVVRAKKAEQSKFPRSETARVMGSLLFREMQLSVRAVYASLLNLPKSNQVPKGVQIPRPDSRFFNAALNIFARHDAMRPRAIRTNSAHWRRHVRLSTKYYARFGIKSRYWTTELEQVSQTMHEHGFKLPASVQKMAVGNWSPNTAVSSTMIMTAEALPQEGGGLFHQAQSGCLPWTSRRRRKERFRRPHSLSTVKTRGLHCKRR</sequence>
<dbReference type="InterPro" id="IPR051222">
    <property type="entry name" value="PPR/CCM1_RNA-binding"/>
</dbReference>
<feature type="transmembrane region" description="Helical" evidence="4">
    <location>
        <begin position="245"/>
        <end position="266"/>
    </location>
</feature>
<proteinExistence type="predicted"/>
<evidence type="ECO:0000256" key="3">
    <source>
        <dbReference type="SAM" id="MobiDB-lite"/>
    </source>
</evidence>
<keyword evidence="4" id="KW-0472">Membrane</keyword>
<feature type="repeat" description="PPR" evidence="2">
    <location>
        <begin position="133"/>
        <end position="167"/>
    </location>
</feature>
<organism evidence="5 6">
    <name type="scientific">Pterulicium gracile</name>
    <dbReference type="NCBI Taxonomy" id="1884261"/>
    <lineage>
        <taxon>Eukaryota</taxon>
        <taxon>Fungi</taxon>
        <taxon>Dikarya</taxon>
        <taxon>Basidiomycota</taxon>
        <taxon>Agaricomycotina</taxon>
        <taxon>Agaricomycetes</taxon>
        <taxon>Agaricomycetidae</taxon>
        <taxon>Agaricales</taxon>
        <taxon>Pleurotineae</taxon>
        <taxon>Pterulaceae</taxon>
        <taxon>Pterulicium</taxon>
    </lineage>
</organism>
<dbReference type="InterPro" id="IPR011990">
    <property type="entry name" value="TPR-like_helical_dom_sf"/>
</dbReference>
<dbReference type="PANTHER" id="PTHR47942">
    <property type="entry name" value="TETRATRICOPEPTIDE REPEAT (TPR)-LIKE SUPERFAMILY PROTEIN-RELATED"/>
    <property type="match status" value="1"/>
</dbReference>
<reference evidence="5 6" key="1">
    <citation type="journal article" date="2019" name="Nat. Ecol. Evol.">
        <title>Megaphylogeny resolves global patterns of mushroom evolution.</title>
        <authorList>
            <person name="Varga T."/>
            <person name="Krizsan K."/>
            <person name="Foldi C."/>
            <person name="Dima B."/>
            <person name="Sanchez-Garcia M."/>
            <person name="Sanchez-Ramirez S."/>
            <person name="Szollosi G.J."/>
            <person name="Szarkandi J.G."/>
            <person name="Papp V."/>
            <person name="Albert L."/>
            <person name="Andreopoulos W."/>
            <person name="Angelini C."/>
            <person name="Antonin V."/>
            <person name="Barry K.W."/>
            <person name="Bougher N.L."/>
            <person name="Buchanan P."/>
            <person name="Buyck B."/>
            <person name="Bense V."/>
            <person name="Catcheside P."/>
            <person name="Chovatia M."/>
            <person name="Cooper J."/>
            <person name="Damon W."/>
            <person name="Desjardin D."/>
            <person name="Finy P."/>
            <person name="Geml J."/>
            <person name="Haridas S."/>
            <person name="Hughes K."/>
            <person name="Justo A."/>
            <person name="Karasinski D."/>
            <person name="Kautmanova I."/>
            <person name="Kiss B."/>
            <person name="Kocsube S."/>
            <person name="Kotiranta H."/>
            <person name="LaButti K.M."/>
            <person name="Lechner B.E."/>
            <person name="Liimatainen K."/>
            <person name="Lipzen A."/>
            <person name="Lukacs Z."/>
            <person name="Mihaltcheva S."/>
            <person name="Morgado L.N."/>
            <person name="Niskanen T."/>
            <person name="Noordeloos M.E."/>
            <person name="Ohm R.A."/>
            <person name="Ortiz-Santana B."/>
            <person name="Ovrebo C."/>
            <person name="Racz N."/>
            <person name="Riley R."/>
            <person name="Savchenko A."/>
            <person name="Shiryaev A."/>
            <person name="Soop K."/>
            <person name="Spirin V."/>
            <person name="Szebenyi C."/>
            <person name="Tomsovsky M."/>
            <person name="Tulloss R.E."/>
            <person name="Uehling J."/>
            <person name="Grigoriev I.V."/>
            <person name="Vagvolgyi C."/>
            <person name="Papp T."/>
            <person name="Martin F.M."/>
            <person name="Miettinen O."/>
            <person name="Hibbett D.S."/>
            <person name="Nagy L.G."/>
        </authorList>
    </citation>
    <scope>NUCLEOTIDE SEQUENCE [LARGE SCALE GENOMIC DNA]</scope>
    <source>
        <strain evidence="5 6">CBS 309.79</strain>
    </source>
</reference>
<evidence type="ECO:0000256" key="4">
    <source>
        <dbReference type="SAM" id="Phobius"/>
    </source>
</evidence>
<protein>
    <submittedName>
        <fullName evidence="5">Uncharacterized protein</fullName>
    </submittedName>
</protein>
<keyword evidence="6" id="KW-1185">Reference proteome</keyword>
<keyword evidence="4" id="KW-1133">Transmembrane helix</keyword>
<evidence type="ECO:0000256" key="1">
    <source>
        <dbReference type="ARBA" id="ARBA00022737"/>
    </source>
</evidence>
<name>A0A5C3QU62_9AGAR</name>
<keyword evidence="4" id="KW-0812">Transmembrane</keyword>
<accession>A0A5C3QU62</accession>
<evidence type="ECO:0000313" key="5">
    <source>
        <dbReference type="EMBL" id="TFL05455.1"/>
    </source>
</evidence>
<dbReference type="EMBL" id="ML178816">
    <property type="protein sequence ID" value="TFL05455.1"/>
    <property type="molecule type" value="Genomic_DNA"/>
</dbReference>
<dbReference type="Proteomes" id="UP000305067">
    <property type="component" value="Unassembled WGS sequence"/>
</dbReference>
<dbReference type="AlphaFoldDB" id="A0A5C3QU62"/>
<evidence type="ECO:0000313" key="6">
    <source>
        <dbReference type="Proteomes" id="UP000305067"/>
    </source>
</evidence>
<feature type="region of interest" description="Disordered" evidence="3">
    <location>
        <begin position="185"/>
        <end position="216"/>
    </location>
</feature>
<dbReference type="InterPro" id="IPR002885">
    <property type="entry name" value="PPR_rpt"/>
</dbReference>
<gene>
    <name evidence="5" type="ORF">BDV98DRAFT_522539</name>
</gene>
<keyword evidence="1" id="KW-0677">Repeat</keyword>
<dbReference type="PANTHER" id="PTHR47942:SF63">
    <property type="entry name" value="PENTATRICOPEPTIDE REPEAT-CONTAINING PROTEIN"/>
    <property type="match status" value="1"/>
</dbReference>
<dbReference type="Gene3D" id="1.25.40.10">
    <property type="entry name" value="Tetratricopeptide repeat domain"/>
    <property type="match status" value="1"/>
</dbReference>
<dbReference type="STRING" id="1884261.A0A5C3QU62"/>